<feature type="compositionally biased region" description="Polar residues" evidence="1">
    <location>
        <begin position="10"/>
        <end position="20"/>
    </location>
</feature>
<comment type="caution">
    <text evidence="2">The sequence shown here is derived from an EMBL/GenBank/DDBJ whole genome shotgun (WGS) entry which is preliminary data.</text>
</comment>
<protein>
    <submittedName>
        <fullName evidence="2">Uncharacterized protein</fullName>
    </submittedName>
</protein>
<feature type="region of interest" description="Disordered" evidence="1">
    <location>
        <begin position="1"/>
        <end position="20"/>
    </location>
</feature>
<dbReference type="AlphaFoldDB" id="A0AAV1I5F1"/>
<dbReference type="EMBL" id="CAUYUE010000007">
    <property type="protein sequence ID" value="CAK0782581.1"/>
    <property type="molecule type" value="Genomic_DNA"/>
</dbReference>
<sequence>MAATSDVRRSSFTVDSTRTSQTFTQEDVVDLLEQMAGHLKVQLEHRASLWAMVIMAATNGLKGLSGAILMRV</sequence>
<proteinExistence type="predicted"/>
<gene>
    <name evidence="2" type="ORF">CVIRNUC_005791</name>
</gene>
<evidence type="ECO:0000313" key="2">
    <source>
        <dbReference type="EMBL" id="CAK0782581.1"/>
    </source>
</evidence>
<accession>A0AAV1I5F1</accession>
<evidence type="ECO:0000256" key="1">
    <source>
        <dbReference type="SAM" id="MobiDB-lite"/>
    </source>
</evidence>
<keyword evidence="3" id="KW-1185">Reference proteome</keyword>
<reference evidence="2 3" key="1">
    <citation type="submission" date="2023-10" db="EMBL/GenBank/DDBJ databases">
        <authorList>
            <person name="Maclean D."/>
            <person name="Macfadyen A."/>
        </authorList>
    </citation>
    <scope>NUCLEOTIDE SEQUENCE [LARGE SCALE GENOMIC DNA]</scope>
</reference>
<organism evidence="2 3">
    <name type="scientific">Coccomyxa viridis</name>
    <dbReference type="NCBI Taxonomy" id="1274662"/>
    <lineage>
        <taxon>Eukaryota</taxon>
        <taxon>Viridiplantae</taxon>
        <taxon>Chlorophyta</taxon>
        <taxon>core chlorophytes</taxon>
        <taxon>Trebouxiophyceae</taxon>
        <taxon>Trebouxiophyceae incertae sedis</taxon>
        <taxon>Coccomyxaceae</taxon>
        <taxon>Coccomyxa</taxon>
    </lineage>
</organism>
<dbReference type="Proteomes" id="UP001314263">
    <property type="component" value="Unassembled WGS sequence"/>
</dbReference>
<evidence type="ECO:0000313" key="3">
    <source>
        <dbReference type="Proteomes" id="UP001314263"/>
    </source>
</evidence>
<name>A0AAV1I5F1_9CHLO</name>